<keyword evidence="2" id="KW-1185">Reference proteome</keyword>
<comment type="caution">
    <text evidence="1">The sequence shown here is derived from an EMBL/GenBank/DDBJ whole genome shotgun (WGS) entry which is preliminary data.</text>
</comment>
<accession>A0ACC0IED9</accession>
<evidence type="ECO:0000313" key="1">
    <source>
        <dbReference type="EMBL" id="KAI8023663.1"/>
    </source>
</evidence>
<organism evidence="1 2">
    <name type="scientific">Camellia lanceoleosa</name>
    <dbReference type="NCBI Taxonomy" id="1840588"/>
    <lineage>
        <taxon>Eukaryota</taxon>
        <taxon>Viridiplantae</taxon>
        <taxon>Streptophyta</taxon>
        <taxon>Embryophyta</taxon>
        <taxon>Tracheophyta</taxon>
        <taxon>Spermatophyta</taxon>
        <taxon>Magnoliopsida</taxon>
        <taxon>eudicotyledons</taxon>
        <taxon>Gunneridae</taxon>
        <taxon>Pentapetalae</taxon>
        <taxon>asterids</taxon>
        <taxon>Ericales</taxon>
        <taxon>Theaceae</taxon>
        <taxon>Camellia</taxon>
    </lineage>
</organism>
<name>A0ACC0IED9_9ERIC</name>
<proteinExistence type="predicted"/>
<evidence type="ECO:0000313" key="2">
    <source>
        <dbReference type="Proteomes" id="UP001060215"/>
    </source>
</evidence>
<protein>
    <submittedName>
        <fullName evidence="1">NAC domain containing protein 52</fullName>
    </submittedName>
</protein>
<gene>
    <name evidence="1" type="ORF">LOK49_LG03G03458</name>
</gene>
<dbReference type="EMBL" id="CM045763">
    <property type="protein sequence ID" value="KAI8023663.1"/>
    <property type="molecule type" value="Genomic_DNA"/>
</dbReference>
<dbReference type="Proteomes" id="UP001060215">
    <property type="component" value="Chromosome 6"/>
</dbReference>
<sequence>MAIAFGVGGKFLPTNEELVSHYLFKKAIEEPLSYEGVILERDLYGDEEPFDIFWQSNWNKNVSNYYYYTILKKKKCKNQKFGKRFSRTVGKGGTWSGVDNQPICNQKGVLIGCKKNFVYEKRGSAQHGRWLMKEFSLDGTLLDHVKRLKQENVISHSFFLCIICVCLFCDGEVLQAEPVLNDQLGEYRYLNSEQIMQQATISTIAVEPEVQSDELDKLNKDTEFLLAEQEQSIRPLERSTLMTSGFEVESLLPTVRHEDDIQSAESNLSIDMNELLNFLDLPST</sequence>
<reference evidence="1 2" key="1">
    <citation type="journal article" date="2022" name="Plant J.">
        <title>Chromosome-level genome of Camellia lanceoleosa provides a valuable resource for understanding genome evolution and self-incompatibility.</title>
        <authorList>
            <person name="Gong W."/>
            <person name="Xiao S."/>
            <person name="Wang L."/>
            <person name="Liao Z."/>
            <person name="Chang Y."/>
            <person name="Mo W."/>
            <person name="Hu G."/>
            <person name="Li W."/>
            <person name="Zhao G."/>
            <person name="Zhu H."/>
            <person name="Hu X."/>
            <person name="Ji K."/>
            <person name="Xiang X."/>
            <person name="Song Q."/>
            <person name="Yuan D."/>
            <person name="Jin S."/>
            <person name="Zhang L."/>
        </authorList>
    </citation>
    <scope>NUCLEOTIDE SEQUENCE [LARGE SCALE GENOMIC DNA]</scope>
    <source>
        <strain evidence="1">SQ_2022a</strain>
    </source>
</reference>